<dbReference type="PANTHER" id="PTHR36303">
    <property type="entry name" value="2',3'-CYCLIC-NUCLEOTIDE 2'-PHOSPHODIESTERASE"/>
    <property type="match status" value="1"/>
</dbReference>
<dbReference type="STRING" id="1324314.BVG16_14590"/>
<organism evidence="8 9">
    <name type="scientific">Paenibacillus selenitireducens</name>
    <dbReference type="NCBI Taxonomy" id="1324314"/>
    <lineage>
        <taxon>Bacteria</taxon>
        <taxon>Bacillati</taxon>
        <taxon>Bacillota</taxon>
        <taxon>Bacilli</taxon>
        <taxon>Bacillales</taxon>
        <taxon>Paenibacillaceae</taxon>
        <taxon>Paenibacillus</taxon>
    </lineage>
</organism>
<dbReference type="PIRSF" id="PIRSF004789">
    <property type="entry name" value="DR1281"/>
    <property type="match status" value="1"/>
</dbReference>
<comment type="similarity">
    <text evidence="5">Belongs to the YmdB-like family.</text>
</comment>
<dbReference type="InterPro" id="IPR029052">
    <property type="entry name" value="Metallo-depent_PP-like"/>
</dbReference>
<dbReference type="InterPro" id="IPR005235">
    <property type="entry name" value="YmdB-like"/>
</dbReference>
<reference evidence="8 9" key="1">
    <citation type="submission" date="2017-01" db="EMBL/GenBank/DDBJ databases">
        <title>Genome analysis of Paenibacillus selenitrireducens ES3-24.</title>
        <authorList>
            <person name="Xu D."/>
            <person name="Yao R."/>
            <person name="Zheng S."/>
        </authorList>
    </citation>
    <scope>NUCLEOTIDE SEQUENCE [LARGE SCALE GENOMIC DNA]</scope>
    <source>
        <strain evidence="8 9">ES3-24</strain>
    </source>
</reference>
<dbReference type="FunFam" id="3.60.21.10:FF:000016">
    <property type="entry name" value="Putative metallophosphoesterase"/>
    <property type="match status" value="1"/>
</dbReference>
<feature type="binding site" evidence="7">
    <location>
        <position position="67"/>
    </location>
    <ligand>
        <name>Fe cation</name>
        <dbReference type="ChEBI" id="CHEBI:24875"/>
        <label>2</label>
    </ligand>
</feature>
<feature type="binding site" evidence="7">
    <location>
        <position position="177"/>
    </location>
    <ligand>
        <name>Fe cation</name>
        <dbReference type="ChEBI" id="CHEBI:24875"/>
        <label>1</label>
    </ligand>
</feature>
<dbReference type="PANTHER" id="PTHR36303:SF1">
    <property type="entry name" value="2',3'-CYCLIC-NUCLEOTIDE 2'-PHOSPHODIESTERASE"/>
    <property type="match status" value="1"/>
</dbReference>
<feature type="active site" description="Proton donor" evidence="6">
    <location>
        <position position="68"/>
    </location>
</feature>
<gene>
    <name evidence="8" type="ORF">BVG16_14590</name>
</gene>
<protein>
    <submittedName>
        <fullName evidence="8">Metallophosphoesterase</fullName>
    </submittedName>
</protein>
<dbReference type="GO" id="GO:0004113">
    <property type="term" value="F:2',3'-cyclic-nucleotide 3'-phosphodiesterase activity"/>
    <property type="evidence" value="ECO:0007669"/>
    <property type="project" value="TreeGrafter"/>
</dbReference>
<evidence type="ECO:0000313" key="8">
    <source>
        <dbReference type="EMBL" id="OPA77669.1"/>
    </source>
</evidence>
<dbReference type="Gene3D" id="3.60.21.10">
    <property type="match status" value="1"/>
</dbReference>
<comment type="caution">
    <text evidence="8">The sequence shown here is derived from an EMBL/GenBank/DDBJ whole genome shotgun (WGS) entry which is preliminary data.</text>
</comment>
<dbReference type="AlphaFoldDB" id="A0A1T2XCP8"/>
<comment type="cofactor">
    <cofactor evidence="1">
        <name>Fe(3+)</name>
        <dbReference type="ChEBI" id="CHEBI:29034"/>
    </cofactor>
</comment>
<keyword evidence="4" id="KW-0408">Iron</keyword>
<evidence type="ECO:0000256" key="3">
    <source>
        <dbReference type="ARBA" id="ARBA00022801"/>
    </source>
</evidence>
<keyword evidence="9" id="KW-1185">Reference proteome</keyword>
<dbReference type="NCBIfam" id="TIGR00282">
    <property type="entry name" value="TIGR00282 family metallophosphoesterase"/>
    <property type="match status" value="1"/>
</dbReference>
<name>A0A1T2XCP8_9BACL</name>
<feature type="binding site" evidence="7">
    <location>
        <position position="8"/>
    </location>
    <ligand>
        <name>Fe cation</name>
        <dbReference type="ChEBI" id="CHEBI:24875"/>
        <label>1</label>
    </ligand>
</feature>
<evidence type="ECO:0000256" key="5">
    <source>
        <dbReference type="ARBA" id="ARBA00061401"/>
    </source>
</evidence>
<keyword evidence="2 7" id="KW-0479">Metal-binding</keyword>
<dbReference type="OrthoDB" id="9801109at2"/>
<evidence type="ECO:0000256" key="1">
    <source>
        <dbReference type="ARBA" id="ARBA00001965"/>
    </source>
</evidence>
<evidence type="ECO:0000256" key="2">
    <source>
        <dbReference type="ARBA" id="ARBA00022723"/>
    </source>
</evidence>
<feature type="binding site" evidence="7">
    <location>
        <position position="150"/>
    </location>
    <ligand>
        <name>Fe cation</name>
        <dbReference type="ChEBI" id="CHEBI:24875"/>
        <label>2</label>
    </ligand>
</feature>
<dbReference type="CDD" id="cd07382">
    <property type="entry name" value="MPP_DR1281"/>
    <property type="match status" value="1"/>
</dbReference>
<feature type="binding site" evidence="7">
    <location>
        <position position="39"/>
    </location>
    <ligand>
        <name>Fe cation</name>
        <dbReference type="ChEBI" id="CHEBI:24875"/>
        <label>1</label>
    </ligand>
</feature>
<dbReference type="RefSeq" id="WP_078499412.1">
    <property type="nucleotide sequence ID" value="NZ_MSZX01000005.1"/>
</dbReference>
<feature type="binding site" evidence="7">
    <location>
        <position position="175"/>
    </location>
    <ligand>
        <name>Fe cation</name>
        <dbReference type="ChEBI" id="CHEBI:24875"/>
        <label>2</label>
    </ligand>
</feature>
<evidence type="ECO:0000256" key="6">
    <source>
        <dbReference type="PIRSR" id="PIRSR004789-50"/>
    </source>
</evidence>
<dbReference type="EMBL" id="MSZX01000005">
    <property type="protein sequence ID" value="OPA77669.1"/>
    <property type="molecule type" value="Genomic_DNA"/>
</dbReference>
<accession>A0A1T2XCP8</accession>
<dbReference type="GO" id="GO:0046872">
    <property type="term" value="F:metal ion binding"/>
    <property type="evidence" value="ECO:0007669"/>
    <property type="project" value="UniProtKB-KW"/>
</dbReference>
<proteinExistence type="inferred from homology"/>
<sequence length="264" mass="29616">MKVLFIGDIVGNTGRKALKHMLPLLKDKYNPHIIIANGENAAGGKGITAAIAREFYNMGIHGLTMGNHTWDNKEIFDFIDDDQRMVRPANFPDGTPGRGWMKVEANGKELIVINMQGRTFLPPLDCPFKKADEIVDQVKKKQSCILFDFHAETTSEKIAMGWHLDGRVSAVVGTHTHVQTNDDTILPEGTAFITDVGMVGSKDGVLGVDREAVLYKFKTQLPVRFTVDEGKWQFHAVYMEIDETTGRATRIEKVRQVEDQWVMN</sequence>
<evidence type="ECO:0000256" key="7">
    <source>
        <dbReference type="PIRSR" id="PIRSR004789-51"/>
    </source>
</evidence>
<evidence type="ECO:0000313" key="9">
    <source>
        <dbReference type="Proteomes" id="UP000190188"/>
    </source>
</evidence>
<evidence type="ECO:0000256" key="4">
    <source>
        <dbReference type="ARBA" id="ARBA00023004"/>
    </source>
</evidence>
<keyword evidence="3" id="KW-0378">Hydrolase</keyword>
<dbReference type="Proteomes" id="UP000190188">
    <property type="component" value="Unassembled WGS sequence"/>
</dbReference>
<dbReference type="SUPFAM" id="SSF56300">
    <property type="entry name" value="Metallo-dependent phosphatases"/>
    <property type="match status" value="1"/>
</dbReference>
<dbReference type="Pfam" id="PF13277">
    <property type="entry name" value="YmdB"/>
    <property type="match status" value="1"/>
</dbReference>
<feature type="binding site" evidence="7">
    <location>
        <position position="39"/>
    </location>
    <ligand>
        <name>Fe cation</name>
        <dbReference type="ChEBI" id="CHEBI:24875"/>
        <label>2</label>
    </ligand>
</feature>
<feature type="binding site" evidence="7">
    <location>
        <position position="40"/>
    </location>
    <ligand>
        <name>Fe cation</name>
        <dbReference type="ChEBI" id="CHEBI:24875"/>
        <label>1</label>
    </ligand>
</feature>